<protein>
    <submittedName>
        <fullName evidence="2">Uncharacterized protein</fullName>
    </submittedName>
</protein>
<dbReference type="HOGENOM" id="CLU_2967203_0_0_1"/>
<feature type="region of interest" description="Disordered" evidence="1">
    <location>
        <begin position="34"/>
        <end position="59"/>
    </location>
</feature>
<evidence type="ECO:0000313" key="3">
    <source>
        <dbReference type="Proteomes" id="UP000007174"/>
    </source>
</evidence>
<dbReference type="EMBL" id="CACQ02003163">
    <property type="protein sequence ID" value="CCF38802.1"/>
    <property type="molecule type" value="Genomic_DNA"/>
</dbReference>
<feature type="non-terminal residue" evidence="2">
    <location>
        <position position="1"/>
    </location>
</feature>
<name>H1VEZ9_COLHI</name>
<reference evidence="3" key="1">
    <citation type="journal article" date="2012" name="Nat. Genet.">
        <title>Lifestyle transitions in plant pathogenic Colletotrichum fungi deciphered by genome and transcriptome analyses.</title>
        <authorList>
            <person name="O'Connell R.J."/>
            <person name="Thon M.R."/>
            <person name="Hacquard S."/>
            <person name="Amyotte S.G."/>
            <person name="Kleemann J."/>
            <person name="Torres M.F."/>
            <person name="Damm U."/>
            <person name="Buiate E.A."/>
            <person name="Epstein L."/>
            <person name="Alkan N."/>
            <person name="Altmueller J."/>
            <person name="Alvarado-Balderrama L."/>
            <person name="Bauser C.A."/>
            <person name="Becker C."/>
            <person name="Birren B.W."/>
            <person name="Chen Z."/>
            <person name="Choi J."/>
            <person name="Crouch J.A."/>
            <person name="Duvick J.P."/>
            <person name="Farman M.A."/>
            <person name="Gan P."/>
            <person name="Heiman D."/>
            <person name="Henrissat B."/>
            <person name="Howard R.J."/>
            <person name="Kabbage M."/>
            <person name="Koch C."/>
            <person name="Kracher B."/>
            <person name="Kubo Y."/>
            <person name="Law A.D."/>
            <person name="Lebrun M.-H."/>
            <person name="Lee Y.-H."/>
            <person name="Miyara I."/>
            <person name="Moore N."/>
            <person name="Neumann U."/>
            <person name="Nordstroem K."/>
            <person name="Panaccione D.G."/>
            <person name="Panstruga R."/>
            <person name="Place M."/>
            <person name="Proctor R.H."/>
            <person name="Prusky D."/>
            <person name="Rech G."/>
            <person name="Reinhardt R."/>
            <person name="Rollins J.A."/>
            <person name="Rounsley S."/>
            <person name="Schardl C.L."/>
            <person name="Schwartz D.C."/>
            <person name="Shenoy N."/>
            <person name="Shirasu K."/>
            <person name="Sikhakolli U.R."/>
            <person name="Stueber K."/>
            <person name="Sukno S.A."/>
            <person name="Sweigard J.A."/>
            <person name="Takano Y."/>
            <person name="Takahara H."/>
            <person name="Trail F."/>
            <person name="van der Does H.C."/>
            <person name="Voll L.M."/>
            <person name="Will I."/>
            <person name="Young S."/>
            <person name="Zeng Q."/>
            <person name="Zhang J."/>
            <person name="Zhou S."/>
            <person name="Dickman M.B."/>
            <person name="Schulze-Lefert P."/>
            <person name="Ver Loren van Themaat E."/>
            <person name="Ma L.-J."/>
            <person name="Vaillancourt L.J."/>
        </authorList>
    </citation>
    <scope>NUCLEOTIDE SEQUENCE [LARGE SCALE GENOMIC DNA]</scope>
    <source>
        <strain evidence="3">IMI 349063</strain>
    </source>
</reference>
<proteinExistence type="predicted"/>
<dbReference type="AlphaFoldDB" id="H1VEZ9"/>
<evidence type="ECO:0000256" key="1">
    <source>
        <dbReference type="SAM" id="MobiDB-lite"/>
    </source>
</evidence>
<dbReference type="Proteomes" id="UP000007174">
    <property type="component" value="Unassembled WGS sequence"/>
</dbReference>
<evidence type="ECO:0000313" key="2">
    <source>
        <dbReference type="EMBL" id="CCF38802.1"/>
    </source>
</evidence>
<accession>H1VEZ9</accession>
<feature type="compositionally biased region" description="Basic and acidic residues" evidence="1">
    <location>
        <begin position="34"/>
        <end position="45"/>
    </location>
</feature>
<organism evidence="2 3">
    <name type="scientific">Colletotrichum higginsianum (strain IMI 349063)</name>
    <name type="common">Crucifer anthracnose fungus</name>
    <dbReference type="NCBI Taxonomy" id="759273"/>
    <lineage>
        <taxon>Eukaryota</taxon>
        <taxon>Fungi</taxon>
        <taxon>Dikarya</taxon>
        <taxon>Ascomycota</taxon>
        <taxon>Pezizomycotina</taxon>
        <taxon>Sordariomycetes</taxon>
        <taxon>Hypocreomycetidae</taxon>
        <taxon>Glomerellales</taxon>
        <taxon>Glomerellaceae</taxon>
        <taxon>Colletotrichum</taxon>
        <taxon>Colletotrichum destructivum species complex</taxon>
    </lineage>
</organism>
<sequence length="59" mass="6454">IFPVGNLEEEGDRWTLRGVSLSYAHGPDIHGSIEYRPTFGRDEQRSGTGVNRGGAATHE</sequence>
<gene>
    <name evidence="2" type="ORF">CH063_09803</name>
</gene>